<evidence type="ECO:0000256" key="5">
    <source>
        <dbReference type="ARBA" id="ARBA00022448"/>
    </source>
</evidence>
<evidence type="ECO:0000256" key="11">
    <source>
        <dbReference type="ARBA" id="ARBA00023136"/>
    </source>
</evidence>
<evidence type="ECO:0000256" key="9">
    <source>
        <dbReference type="ARBA" id="ARBA00022748"/>
    </source>
</evidence>
<feature type="transmembrane region" description="Helical" evidence="13">
    <location>
        <begin position="21"/>
        <end position="39"/>
    </location>
</feature>
<feature type="transmembrane region" description="Helical" evidence="13">
    <location>
        <begin position="159"/>
        <end position="180"/>
    </location>
</feature>
<dbReference type="InterPro" id="IPR026031">
    <property type="entry name" value="Cyt_c_CcmB_bac"/>
</dbReference>
<comment type="function">
    <text evidence="1 12">Required for the export of heme to the periplasm for the biogenesis of c-type cytochromes.</text>
</comment>
<keyword evidence="8 13" id="KW-0812">Transmembrane</keyword>
<dbReference type="EMBL" id="JAOVZB010000001">
    <property type="protein sequence ID" value="MCV2401364.1"/>
    <property type="molecule type" value="Genomic_DNA"/>
</dbReference>
<comment type="similarity">
    <text evidence="3 12">Belongs to the CcmB/CycW/HelB family.</text>
</comment>
<evidence type="ECO:0000256" key="7">
    <source>
        <dbReference type="ARBA" id="ARBA00022519"/>
    </source>
</evidence>
<feature type="transmembrane region" description="Helical" evidence="13">
    <location>
        <begin position="192"/>
        <end position="215"/>
    </location>
</feature>
<gene>
    <name evidence="14" type="primary">ccmB</name>
    <name evidence="14" type="ORF">OFY17_00580</name>
</gene>
<evidence type="ECO:0000256" key="6">
    <source>
        <dbReference type="ARBA" id="ARBA00022475"/>
    </source>
</evidence>
<keyword evidence="5 12" id="KW-0813">Transport</keyword>
<dbReference type="PIRSF" id="PIRSF002764">
    <property type="entry name" value="CcmB"/>
    <property type="match status" value="1"/>
</dbReference>
<protein>
    <recommendedName>
        <fullName evidence="4 12">Heme exporter protein B</fullName>
    </recommendedName>
</protein>
<evidence type="ECO:0000256" key="4">
    <source>
        <dbReference type="ARBA" id="ARBA00016452"/>
    </source>
</evidence>
<organism evidence="14 15">
    <name type="scientific">Marinomonas sargassi</name>
    <dbReference type="NCBI Taxonomy" id="2984494"/>
    <lineage>
        <taxon>Bacteria</taxon>
        <taxon>Pseudomonadati</taxon>
        <taxon>Pseudomonadota</taxon>
        <taxon>Gammaproteobacteria</taxon>
        <taxon>Oceanospirillales</taxon>
        <taxon>Oceanospirillaceae</taxon>
        <taxon>Marinomonas</taxon>
    </lineage>
</organism>
<evidence type="ECO:0000256" key="12">
    <source>
        <dbReference type="PIRNR" id="PIRNR002764"/>
    </source>
</evidence>
<dbReference type="NCBIfam" id="TIGR01190">
    <property type="entry name" value="ccmB"/>
    <property type="match status" value="1"/>
</dbReference>
<keyword evidence="6 12" id="KW-1003">Cell membrane</keyword>
<evidence type="ECO:0000256" key="1">
    <source>
        <dbReference type="ARBA" id="ARBA00002442"/>
    </source>
</evidence>
<proteinExistence type="inferred from homology"/>
<dbReference type="RefSeq" id="WP_263528744.1">
    <property type="nucleotide sequence ID" value="NZ_JAOVZB010000001.1"/>
</dbReference>
<dbReference type="InterPro" id="IPR003544">
    <property type="entry name" value="Cyt_c_biogenesis_CcmB"/>
</dbReference>
<keyword evidence="11 12" id="KW-0472">Membrane</keyword>
<comment type="caution">
    <text evidence="14">The sequence shown here is derived from an EMBL/GenBank/DDBJ whole genome shotgun (WGS) entry which is preliminary data.</text>
</comment>
<feature type="transmembrane region" description="Helical" evidence="13">
    <location>
        <begin position="126"/>
        <end position="152"/>
    </location>
</feature>
<keyword evidence="15" id="KW-1185">Reference proteome</keyword>
<dbReference type="PRINTS" id="PR01414">
    <property type="entry name" value="CCMBBIOGNSIS"/>
</dbReference>
<evidence type="ECO:0000256" key="3">
    <source>
        <dbReference type="ARBA" id="ARBA00010544"/>
    </source>
</evidence>
<feature type="transmembrane region" description="Helical" evidence="13">
    <location>
        <begin position="45"/>
        <end position="66"/>
    </location>
</feature>
<evidence type="ECO:0000313" key="15">
    <source>
        <dbReference type="Proteomes" id="UP001209713"/>
    </source>
</evidence>
<evidence type="ECO:0000256" key="8">
    <source>
        <dbReference type="ARBA" id="ARBA00022692"/>
    </source>
</evidence>
<comment type="subcellular location">
    <subcellularLocation>
        <location evidence="2">Cell inner membrane</location>
        <topology evidence="2">Multi-pass membrane protein</topology>
    </subcellularLocation>
</comment>
<evidence type="ECO:0000256" key="13">
    <source>
        <dbReference type="SAM" id="Phobius"/>
    </source>
</evidence>
<evidence type="ECO:0000256" key="10">
    <source>
        <dbReference type="ARBA" id="ARBA00022989"/>
    </source>
</evidence>
<keyword evidence="7 12" id="KW-0997">Cell inner membrane</keyword>
<dbReference type="Proteomes" id="UP001209713">
    <property type="component" value="Unassembled WGS sequence"/>
</dbReference>
<name>A0ABT2YNA4_9GAMM</name>
<evidence type="ECO:0000313" key="14">
    <source>
        <dbReference type="EMBL" id="MCV2401364.1"/>
    </source>
</evidence>
<keyword evidence="10 13" id="KW-1133">Transmembrane helix</keyword>
<feature type="transmembrane region" description="Helical" evidence="13">
    <location>
        <begin position="87"/>
        <end position="120"/>
    </location>
</feature>
<dbReference type="PANTHER" id="PTHR30070">
    <property type="entry name" value="HEME EXPORTER PROTEIN B"/>
    <property type="match status" value="1"/>
</dbReference>
<reference evidence="14 15" key="1">
    <citation type="submission" date="2022-10" db="EMBL/GenBank/DDBJ databases">
        <title>Marinomonas transparenta sp. nov. and Marinomonas sargassi sp. nov., isolated from marine alga (Sargassum natans (L.) Gaillon).</title>
        <authorList>
            <person name="Wang Y."/>
        </authorList>
    </citation>
    <scope>NUCLEOTIDE SEQUENCE [LARGE SCALE GENOMIC DNA]</scope>
    <source>
        <strain evidence="14 15">C2222</strain>
    </source>
</reference>
<keyword evidence="9 12" id="KW-0201">Cytochrome c-type biogenesis</keyword>
<dbReference type="PANTHER" id="PTHR30070:SF1">
    <property type="entry name" value="CYTOCHROME C BIOGENESIS B-RELATED"/>
    <property type="match status" value="1"/>
</dbReference>
<dbReference type="Pfam" id="PF03379">
    <property type="entry name" value="CcmB"/>
    <property type="match status" value="1"/>
</dbReference>
<evidence type="ECO:0000256" key="2">
    <source>
        <dbReference type="ARBA" id="ARBA00004429"/>
    </source>
</evidence>
<accession>A0ABT2YNA4</accession>
<sequence>MTYFSFFKSESLLLWRHKQDTLNALLFFVIVVTLFPLGIDATPDFLTVSAGGIIWCATSLAVLMSISRMYREDYEDGSLEQWLVSGLYLPFLILLKVTVQWLFMIAPLLLILPIVGGMLYLSEESFWVLVATLLLGSPSLFLIGSIGAALTVSLQQGAMLLMLLILPMYIPILIFATSAIKASEIGLPYLGSLAMLLAISLLSLVFAPFMAAASIKASVNE</sequence>